<accession>A0A7X0B247</accession>
<dbReference type="EMBL" id="JACIIZ010000010">
    <property type="protein sequence ID" value="MBB6253011.1"/>
    <property type="molecule type" value="Genomic_DNA"/>
</dbReference>
<gene>
    <name evidence="1" type="ORF">FHS74_003580</name>
</gene>
<proteinExistence type="predicted"/>
<organism evidence="1 2">
    <name type="scientific">Nitrospirillum iridis</name>
    <dbReference type="NCBI Taxonomy" id="765888"/>
    <lineage>
        <taxon>Bacteria</taxon>
        <taxon>Pseudomonadati</taxon>
        <taxon>Pseudomonadota</taxon>
        <taxon>Alphaproteobacteria</taxon>
        <taxon>Rhodospirillales</taxon>
        <taxon>Azospirillaceae</taxon>
        <taxon>Nitrospirillum</taxon>
    </lineage>
</organism>
<name>A0A7X0B247_9PROT</name>
<evidence type="ECO:0000313" key="1">
    <source>
        <dbReference type="EMBL" id="MBB6253011.1"/>
    </source>
</evidence>
<protein>
    <submittedName>
        <fullName evidence="1">Uncharacterized protein</fullName>
    </submittedName>
</protein>
<comment type="caution">
    <text evidence="1">The sequence shown here is derived from an EMBL/GenBank/DDBJ whole genome shotgun (WGS) entry which is preliminary data.</text>
</comment>
<evidence type="ECO:0000313" key="2">
    <source>
        <dbReference type="Proteomes" id="UP000539175"/>
    </source>
</evidence>
<sequence length="88" mass="9951">MATHATKALELRTALLDVRYRRGDAAALLARCKDWQAQVEEEEWRLRDALRSGQMLESALDLLDNAAQAIRGVARNCEEILTKPGYRP</sequence>
<dbReference type="AlphaFoldDB" id="A0A7X0B247"/>
<reference evidence="1 2" key="1">
    <citation type="submission" date="2020-08" db="EMBL/GenBank/DDBJ databases">
        <title>Genomic Encyclopedia of Type Strains, Phase IV (KMG-IV): sequencing the most valuable type-strain genomes for metagenomic binning, comparative biology and taxonomic classification.</title>
        <authorList>
            <person name="Goeker M."/>
        </authorList>
    </citation>
    <scope>NUCLEOTIDE SEQUENCE [LARGE SCALE GENOMIC DNA]</scope>
    <source>
        <strain evidence="1 2">DSM 22198</strain>
    </source>
</reference>
<keyword evidence="2" id="KW-1185">Reference proteome</keyword>
<dbReference type="Proteomes" id="UP000539175">
    <property type="component" value="Unassembled WGS sequence"/>
</dbReference>